<evidence type="ECO:0000313" key="1">
    <source>
        <dbReference type="EMBL" id="JAE26925.1"/>
    </source>
</evidence>
<dbReference type="EMBL" id="GBRH01170971">
    <property type="protein sequence ID" value="JAE26925.1"/>
    <property type="molecule type" value="Transcribed_RNA"/>
</dbReference>
<accession>A0A0A9GP51</accession>
<proteinExistence type="predicted"/>
<sequence length="98" mass="11145">MVKVRWGKAEDKGAGAKRVMGVLLICMVSPFPRRDDTTVAIRLEIQQPTSASKEPNHGPFSTSRTQLSWPCVYYKLISSKIYLHHDYLLLRIINDATK</sequence>
<reference evidence="1" key="1">
    <citation type="submission" date="2014-09" db="EMBL/GenBank/DDBJ databases">
        <authorList>
            <person name="Magalhaes I.L.F."/>
            <person name="Oliveira U."/>
            <person name="Santos F.R."/>
            <person name="Vidigal T.H.D.A."/>
            <person name="Brescovit A.D."/>
            <person name="Santos A.J."/>
        </authorList>
    </citation>
    <scope>NUCLEOTIDE SEQUENCE</scope>
    <source>
        <tissue evidence="1">Shoot tissue taken approximately 20 cm above the soil surface</tissue>
    </source>
</reference>
<protein>
    <submittedName>
        <fullName evidence="1">Uncharacterized protein</fullName>
    </submittedName>
</protein>
<name>A0A0A9GP51_ARUDO</name>
<dbReference type="AlphaFoldDB" id="A0A0A9GP51"/>
<organism evidence="1">
    <name type="scientific">Arundo donax</name>
    <name type="common">Giant reed</name>
    <name type="synonym">Donax arundinaceus</name>
    <dbReference type="NCBI Taxonomy" id="35708"/>
    <lineage>
        <taxon>Eukaryota</taxon>
        <taxon>Viridiplantae</taxon>
        <taxon>Streptophyta</taxon>
        <taxon>Embryophyta</taxon>
        <taxon>Tracheophyta</taxon>
        <taxon>Spermatophyta</taxon>
        <taxon>Magnoliopsida</taxon>
        <taxon>Liliopsida</taxon>
        <taxon>Poales</taxon>
        <taxon>Poaceae</taxon>
        <taxon>PACMAD clade</taxon>
        <taxon>Arundinoideae</taxon>
        <taxon>Arundineae</taxon>
        <taxon>Arundo</taxon>
    </lineage>
</organism>
<reference evidence="1" key="2">
    <citation type="journal article" date="2015" name="Data Brief">
        <title>Shoot transcriptome of the giant reed, Arundo donax.</title>
        <authorList>
            <person name="Barrero R.A."/>
            <person name="Guerrero F.D."/>
            <person name="Moolhuijzen P."/>
            <person name="Goolsby J.A."/>
            <person name="Tidwell J."/>
            <person name="Bellgard S.E."/>
            <person name="Bellgard M.I."/>
        </authorList>
    </citation>
    <scope>NUCLEOTIDE SEQUENCE</scope>
    <source>
        <tissue evidence="1">Shoot tissue taken approximately 20 cm above the soil surface</tissue>
    </source>
</reference>